<dbReference type="Gene3D" id="1.20.1250.20">
    <property type="entry name" value="MFS general substrate transporter like domains"/>
    <property type="match status" value="1"/>
</dbReference>
<evidence type="ECO:0000256" key="8">
    <source>
        <dbReference type="ARBA" id="ARBA00049119"/>
    </source>
</evidence>
<dbReference type="GeneID" id="63690902"/>
<evidence type="ECO:0000256" key="7">
    <source>
        <dbReference type="ARBA" id="ARBA00026248"/>
    </source>
</evidence>
<keyword evidence="4 10" id="KW-0812">Transmembrane</keyword>
<keyword evidence="3 9" id="KW-0813">Transport</keyword>
<evidence type="ECO:0000256" key="3">
    <source>
        <dbReference type="ARBA" id="ARBA00022448"/>
    </source>
</evidence>
<evidence type="ECO:0000313" key="13">
    <source>
        <dbReference type="Proteomes" id="UP000030653"/>
    </source>
</evidence>
<evidence type="ECO:0000256" key="2">
    <source>
        <dbReference type="ARBA" id="ARBA00010992"/>
    </source>
</evidence>
<feature type="transmembrane region" description="Helical" evidence="10">
    <location>
        <begin position="339"/>
        <end position="359"/>
    </location>
</feature>
<evidence type="ECO:0000256" key="9">
    <source>
        <dbReference type="RuleBase" id="RU003346"/>
    </source>
</evidence>
<keyword evidence="7" id="KW-0462">Maltose metabolism</keyword>
<feature type="domain" description="Major facilitator superfamily (MFS) profile" evidence="11">
    <location>
        <begin position="16"/>
        <end position="459"/>
    </location>
</feature>
<dbReference type="NCBIfam" id="TIGR00879">
    <property type="entry name" value="SP"/>
    <property type="match status" value="1"/>
</dbReference>
<feature type="transmembrane region" description="Helical" evidence="10">
    <location>
        <begin position="116"/>
        <end position="139"/>
    </location>
</feature>
<dbReference type="PROSITE" id="PS50850">
    <property type="entry name" value="MFS"/>
    <property type="match status" value="1"/>
</dbReference>
<comment type="catalytic activity">
    <reaction evidence="8">
        <text>myo-inositol(out) + H(+)(out) = myo-inositol(in) + H(+)(in)</text>
        <dbReference type="Rhea" id="RHEA:60364"/>
        <dbReference type="ChEBI" id="CHEBI:15378"/>
        <dbReference type="ChEBI" id="CHEBI:17268"/>
    </reaction>
</comment>
<dbReference type="PANTHER" id="PTHR48022">
    <property type="entry name" value="PLASTIDIC GLUCOSE TRANSPORTER 4"/>
    <property type="match status" value="1"/>
</dbReference>
<feature type="transmembrane region" description="Helical" evidence="10">
    <location>
        <begin position="180"/>
        <end position="203"/>
    </location>
</feature>
<dbReference type="InterPro" id="IPR036259">
    <property type="entry name" value="MFS_trans_sf"/>
</dbReference>
<evidence type="ECO:0000259" key="11">
    <source>
        <dbReference type="PROSITE" id="PS50850"/>
    </source>
</evidence>
<dbReference type="PROSITE" id="PS00217">
    <property type="entry name" value="SUGAR_TRANSPORT_2"/>
    <property type="match status" value="1"/>
</dbReference>
<evidence type="ECO:0000256" key="1">
    <source>
        <dbReference type="ARBA" id="ARBA00004141"/>
    </source>
</evidence>
<evidence type="ECO:0000256" key="10">
    <source>
        <dbReference type="SAM" id="Phobius"/>
    </source>
</evidence>
<accession>M5G6B5</accession>
<keyword evidence="12" id="KW-0762">Sugar transport</keyword>
<dbReference type="Pfam" id="PF00083">
    <property type="entry name" value="Sugar_tr"/>
    <property type="match status" value="1"/>
</dbReference>
<dbReference type="AlphaFoldDB" id="M5G6B5"/>
<comment type="subcellular location">
    <subcellularLocation>
        <location evidence="1">Membrane</location>
        <topology evidence="1">Multi-pass membrane protein</topology>
    </subcellularLocation>
</comment>
<feature type="transmembrane region" description="Helical" evidence="10">
    <location>
        <begin position="151"/>
        <end position="174"/>
    </location>
</feature>
<comment type="similarity">
    <text evidence="2 9">Belongs to the major facilitator superfamily. Sugar transporter (TC 2.A.1.1) family.</text>
</comment>
<dbReference type="SUPFAM" id="SSF103473">
    <property type="entry name" value="MFS general substrate transporter"/>
    <property type="match status" value="1"/>
</dbReference>
<feature type="transmembrane region" description="Helical" evidence="10">
    <location>
        <begin position="93"/>
        <end position="110"/>
    </location>
</feature>
<dbReference type="InterPro" id="IPR005828">
    <property type="entry name" value="MFS_sugar_transport-like"/>
</dbReference>
<dbReference type="OMA" id="LDKEHSM"/>
<evidence type="ECO:0000256" key="6">
    <source>
        <dbReference type="ARBA" id="ARBA00023136"/>
    </source>
</evidence>
<feature type="transmembrane region" description="Helical" evidence="10">
    <location>
        <begin position="312"/>
        <end position="332"/>
    </location>
</feature>
<evidence type="ECO:0000313" key="12">
    <source>
        <dbReference type="EMBL" id="EJU01372.1"/>
    </source>
</evidence>
<dbReference type="InterPro" id="IPR005829">
    <property type="entry name" value="Sugar_transporter_CS"/>
</dbReference>
<dbReference type="InterPro" id="IPR003663">
    <property type="entry name" value="Sugar/inositol_transpt"/>
</dbReference>
<dbReference type="GO" id="GO:0016020">
    <property type="term" value="C:membrane"/>
    <property type="evidence" value="ECO:0007669"/>
    <property type="project" value="UniProtKB-SubCell"/>
</dbReference>
<keyword evidence="6 10" id="KW-0472">Membrane</keyword>
<dbReference type="InterPro" id="IPR050360">
    <property type="entry name" value="MFS_Sugar_Transporters"/>
</dbReference>
<keyword evidence="13" id="KW-1185">Reference proteome</keyword>
<protein>
    <submittedName>
        <fullName evidence="12">Sugar transporter</fullName>
    </submittedName>
</protein>
<evidence type="ECO:0000256" key="5">
    <source>
        <dbReference type="ARBA" id="ARBA00022989"/>
    </source>
</evidence>
<name>M5G6B5_DACPD</name>
<reference evidence="12 13" key="1">
    <citation type="journal article" date="2012" name="Science">
        <title>The Paleozoic origin of enzymatic lignin decomposition reconstructed from 31 fungal genomes.</title>
        <authorList>
            <person name="Floudas D."/>
            <person name="Binder M."/>
            <person name="Riley R."/>
            <person name="Barry K."/>
            <person name="Blanchette R.A."/>
            <person name="Henrissat B."/>
            <person name="Martinez A.T."/>
            <person name="Otillar R."/>
            <person name="Spatafora J.W."/>
            <person name="Yadav J.S."/>
            <person name="Aerts A."/>
            <person name="Benoit I."/>
            <person name="Boyd A."/>
            <person name="Carlson A."/>
            <person name="Copeland A."/>
            <person name="Coutinho P.M."/>
            <person name="de Vries R.P."/>
            <person name="Ferreira P."/>
            <person name="Findley K."/>
            <person name="Foster B."/>
            <person name="Gaskell J."/>
            <person name="Glotzer D."/>
            <person name="Gorecki P."/>
            <person name="Heitman J."/>
            <person name="Hesse C."/>
            <person name="Hori C."/>
            <person name="Igarashi K."/>
            <person name="Jurgens J.A."/>
            <person name="Kallen N."/>
            <person name="Kersten P."/>
            <person name="Kohler A."/>
            <person name="Kuees U."/>
            <person name="Kumar T.K.A."/>
            <person name="Kuo A."/>
            <person name="LaButti K."/>
            <person name="Larrondo L.F."/>
            <person name="Lindquist E."/>
            <person name="Ling A."/>
            <person name="Lombard V."/>
            <person name="Lucas S."/>
            <person name="Lundell T."/>
            <person name="Martin R."/>
            <person name="McLaughlin D.J."/>
            <person name="Morgenstern I."/>
            <person name="Morin E."/>
            <person name="Murat C."/>
            <person name="Nagy L.G."/>
            <person name="Nolan M."/>
            <person name="Ohm R.A."/>
            <person name="Patyshakuliyeva A."/>
            <person name="Rokas A."/>
            <person name="Ruiz-Duenas F.J."/>
            <person name="Sabat G."/>
            <person name="Salamov A."/>
            <person name="Samejima M."/>
            <person name="Schmutz J."/>
            <person name="Slot J.C."/>
            <person name="St John F."/>
            <person name="Stenlid J."/>
            <person name="Sun H."/>
            <person name="Sun S."/>
            <person name="Syed K."/>
            <person name="Tsang A."/>
            <person name="Wiebenga A."/>
            <person name="Young D."/>
            <person name="Pisabarro A."/>
            <person name="Eastwood D.C."/>
            <person name="Martin F."/>
            <person name="Cullen D."/>
            <person name="Grigoriev I.V."/>
            <person name="Hibbett D.S."/>
        </authorList>
    </citation>
    <scope>NUCLEOTIDE SEQUENCE [LARGE SCALE GENOMIC DNA]</scope>
    <source>
        <strain evidence="12 13">DJM-731 SS1</strain>
    </source>
</reference>
<dbReference type="RefSeq" id="XP_040628269.1">
    <property type="nucleotide sequence ID" value="XM_040775840.1"/>
</dbReference>
<organism evidence="12 13">
    <name type="scientific">Dacryopinax primogenitus (strain DJM 731)</name>
    <name type="common">Brown rot fungus</name>
    <dbReference type="NCBI Taxonomy" id="1858805"/>
    <lineage>
        <taxon>Eukaryota</taxon>
        <taxon>Fungi</taxon>
        <taxon>Dikarya</taxon>
        <taxon>Basidiomycota</taxon>
        <taxon>Agaricomycotina</taxon>
        <taxon>Dacrymycetes</taxon>
        <taxon>Dacrymycetales</taxon>
        <taxon>Dacrymycetaceae</taxon>
        <taxon>Dacryopinax</taxon>
    </lineage>
</organism>
<dbReference type="FunFam" id="1.20.1250.20:FF:000149">
    <property type="entry name" value="MFS transporter, SP family, general alpha glucoside:H+ symporter"/>
    <property type="match status" value="1"/>
</dbReference>
<keyword evidence="5 10" id="KW-1133">Transmembrane helix</keyword>
<sequence>MTFGQAVRLYPKAIGWSILLSTAVIMEGYDTNLLGSFYAYPQFARKYGVLQSDGSYQVTAAWQSGLSNGAQIGEILGLFINGIVSEHYGYRKVMMASLIAVIGFIFINVFSPNTTALLFGEILCGIPWGVFQTLTTAYAAEVCPVVLRAYLTTYVNLCWVLGQLISSGILRALLSRTDEWAYRIPFAIQWVWPVFICIGVFFAPESPWWLVRHGKVAEAEHVLRRLTRKSSGVPFDASATVAMMIYTNEHEREITAGTSYWDCFKGSDLRRSEIGAVTWAIQTLCGNVFMSYSTYFFEQAGLATDFAYDFSIIMYAIGMVGTISSWFLMGWFGRRTLYIGGLAVMTVLMLVVGFLALGTADAAKWALASLVLVYTFIYDSTVGPVCYSLVAEIPSTRLRAKSIVISRNVYNIVGIVVSVLAPYMFNPSAWNWKGKAGFFWGGSCFLCLVWCYFRLPEPKGRTYGELDVLFERKVPARKFASTVVDPFHHGNKIETKVEEALTEQV</sequence>
<dbReference type="OrthoDB" id="6612291at2759"/>
<proteinExistence type="inferred from homology"/>
<feature type="transmembrane region" description="Helical" evidence="10">
    <location>
        <begin position="365"/>
        <end position="387"/>
    </location>
</feature>
<feature type="transmembrane region" description="Helical" evidence="10">
    <location>
        <begin position="408"/>
        <end position="425"/>
    </location>
</feature>
<dbReference type="GO" id="GO:0005351">
    <property type="term" value="F:carbohydrate:proton symporter activity"/>
    <property type="evidence" value="ECO:0007669"/>
    <property type="project" value="TreeGrafter"/>
</dbReference>
<dbReference type="EMBL" id="JH795864">
    <property type="protein sequence ID" value="EJU01372.1"/>
    <property type="molecule type" value="Genomic_DNA"/>
</dbReference>
<dbReference type="InterPro" id="IPR020846">
    <property type="entry name" value="MFS_dom"/>
</dbReference>
<gene>
    <name evidence="12" type="ORF">DACRYDRAFT_67267</name>
</gene>
<dbReference type="GO" id="GO:0000023">
    <property type="term" value="P:maltose metabolic process"/>
    <property type="evidence" value="ECO:0007669"/>
    <property type="project" value="UniProtKB-KW"/>
</dbReference>
<dbReference type="Proteomes" id="UP000030653">
    <property type="component" value="Unassembled WGS sequence"/>
</dbReference>
<dbReference type="PANTHER" id="PTHR48022:SF5">
    <property type="entry name" value="ALPHA-GLUCOSIDES PERMEASE MPH2-RELATED"/>
    <property type="match status" value="1"/>
</dbReference>
<evidence type="ECO:0000256" key="4">
    <source>
        <dbReference type="ARBA" id="ARBA00022692"/>
    </source>
</evidence>
<dbReference type="HOGENOM" id="CLU_001265_11_5_1"/>
<feature type="transmembrane region" description="Helical" evidence="10">
    <location>
        <begin position="437"/>
        <end position="455"/>
    </location>
</feature>